<reference evidence="2 3" key="1">
    <citation type="submission" date="2018-10" db="EMBL/GenBank/DDBJ databases">
        <title>Genomic Encyclopedia of Type Strains, Phase IV (KMG-IV): sequencing the most valuable type-strain genomes for metagenomic binning, comparative biology and taxonomic classification.</title>
        <authorList>
            <person name="Goeker M."/>
        </authorList>
    </citation>
    <scope>NUCLEOTIDE SEQUENCE [LARGE SCALE GENOMIC DNA]</scope>
    <source>
        <strain evidence="2 3">DSM 12769</strain>
    </source>
</reference>
<proteinExistence type="predicted"/>
<name>A0A498C5V9_9GAMM</name>
<dbReference type="AlphaFoldDB" id="A0A498C5V9"/>
<keyword evidence="3" id="KW-1185">Reference proteome</keyword>
<dbReference type="OrthoDB" id="6064766at2"/>
<dbReference type="EMBL" id="RCDA01000001">
    <property type="protein sequence ID" value="RLK50419.1"/>
    <property type="molecule type" value="Genomic_DNA"/>
</dbReference>
<evidence type="ECO:0000313" key="2">
    <source>
        <dbReference type="EMBL" id="RLK50419.1"/>
    </source>
</evidence>
<dbReference type="Proteomes" id="UP000275461">
    <property type="component" value="Unassembled WGS sequence"/>
</dbReference>
<comment type="caution">
    <text evidence="2">The sequence shown here is derived from an EMBL/GenBank/DDBJ whole genome shotgun (WGS) entry which is preliminary data.</text>
</comment>
<dbReference type="Pfam" id="PF03923">
    <property type="entry name" value="Lipoprotein_16"/>
    <property type="match status" value="1"/>
</dbReference>
<accession>A0A498C5V9</accession>
<dbReference type="InterPro" id="IPR005619">
    <property type="entry name" value="Uncharacterised_YajG"/>
</dbReference>
<sequence length="195" mass="21728">MPVRNLVLLMMAALVLAACAPASQTVRLDPRPDVAQSEEGQGITVALAVTDAREEHVIGFRDGDRGGSARIEPYEDPALGIRRGVERALVRRGFEVVDADAAADRRLRVELEDLYYERSPGVVTRGIHLEGRMSARAEQDGRSYTGVARARSERRMVHSPGETENEQMINEVVTRMLERLLDEAPLREMLRADEH</sequence>
<gene>
    <name evidence="2" type="ORF">DFR31_0315</name>
</gene>
<organism evidence="2 3">
    <name type="scientific">Alkalispirillum mobile</name>
    <dbReference type="NCBI Taxonomy" id="85925"/>
    <lineage>
        <taxon>Bacteria</taxon>
        <taxon>Pseudomonadati</taxon>
        <taxon>Pseudomonadota</taxon>
        <taxon>Gammaproteobacteria</taxon>
        <taxon>Chromatiales</taxon>
        <taxon>Ectothiorhodospiraceae</taxon>
        <taxon>Alkalispirillum</taxon>
    </lineage>
</organism>
<evidence type="ECO:0000256" key="1">
    <source>
        <dbReference type="SAM" id="SignalP"/>
    </source>
</evidence>
<dbReference type="PROSITE" id="PS51257">
    <property type="entry name" value="PROKAR_LIPOPROTEIN"/>
    <property type="match status" value="1"/>
</dbReference>
<feature type="chain" id="PRO_5019821146" evidence="1">
    <location>
        <begin position="18"/>
        <end position="195"/>
    </location>
</feature>
<protein>
    <submittedName>
        <fullName evidence="2">Putative lipoprotein</fullName>
    </submittedName>
</protein>
<feature type="signal peptide" evidence="1">
    <location>
        <begin position="1"/>
        <end position="17"/>
    </location>
</feature>
<dbReference type="RefSeq" id="WP_121440910.1">
    <property type="nucleotide sequence ID" value="NZ_RCDA01000001.1"/>
</dbReference>
<keyword evidence="1" id="KW-0732">Signal</keyword>
<evidence type="ECO:0000313" key="3">
    <source>
        <dbReference type="Proteomes" id="UP000275461"/>
    </source>
</evidence>
<keyword evidence="2" id="KW-0449">Lipoprotein</keyword>